<dbReference type="Proteomes" id="UP000008825">
    <property type="component" value="Chromosome"/>
</dbReference>
<proteinExistence type="predicted"/>
<dbReference type="InterPro" id="IPR054656">
    <property type="entry name" value="DVU_1557-like"/>
</dbReference>
<sequence length="160" mass="18245">MNSYEHIVLDISEEGERLLEGRLILREDVQKVIQHAEATGKKLVHRCTGRSLAFYRPKAVTYWVEYSRTDEAYRVFTAYSHRMVLKSSGSTNEWVKSGAGSDWHCDQCRTPLEVQTVRLQYMQSIFPINLPACSSCGFILIDEELAIGKVAEAEQALEDK</sequence>
<dbReference type="STRING" id="404380.Gbem_2618"/>
<keyword evidence="3" id="KW-1185">Reference proteome</keyword>
<protein>
    <recommendedName>
        <fullName evidence="1">DUF7479 domain-containing protein</fullName>
    </recommendedName>
</protein>
<gene>
    <name evidence="2" type="ordered locus">Gbem_2618</name>
</gene>
<dbReference type="HOGENOM" id="CLU_1649702_0_0_7"/>
<dbReference type="OrthoDB" id="1753012at2"/>
<accession>B5EH90</accession>
<evidence type="ECO:0000313" key="3">
    <source>
        <dbReference type="Proteomes" id="UP000008825"/>
    </source>
</evidence>
<evidence type="ECO:0000313" key="2">
    <source>
        <dbReference type="EMBL" id="ACH39626.1"/>
    </source>
</evidence>
<reference evidence="2 3" key="1">
    <citation type="submission" date="2008-07" db="EMBL/GenBank/DDBJ databases">
        <title>Complete sequence of Geobacter bemidjiensis BEM.</title>
        <authorList>
            <consortium name="US DOE Joint Genome Institute"/>
            <person name="Lucas S."/>
            <person name="Copeland A."/>
            <person name="Lapidus A."/>
            <person name="Glavina del Rio T."/>
            <person name="Dalin E."/>
            <person name="Tice H."/>
            <person name="Bruce D."/>
            <person name="Goodwin L."/>
            <person name="Pitluck S."/>
            <person name="Kiss H."/>
            <person name="Brettin T."/>
            <person name="Detter J.C."/>
            <person name="Han C."/>
            <person name="Kuske C.R."/>
            <person name="Schmutz J."/>
            <person name="Larimer F."/>
            <person name="Land M."/>
            <person name="Hauser L."/>
            <person name="Kyrpides N."/>
            <person name="Lykidis A."/>
            <person name="Lovley D."/>
            <person name="Richardson P."/>
        </authorList>
    </citation>
    <scope>NUCLEOTIDE SEQUENCE [LARGE SCALE GENOMIC DNA]</scope>
    <source>
        <strain evidence="3">ATCC BAA-1014 / DSM 16622 / JCM 12645 / Bem</strain>
    </source>
</reference>
<organism evidence="2 3">
    <name type="scientific">Citrifermentans bemidjiense (strain ATCC BAA-1014 / DSM 16622 / JCM 12645 / Bem)</name>
    <name type="common">Geobacter bemidjiensis</name>
    <dbReference type="NCBI Taxonomy" id="404380"/>
    <lineage>
        <taxon>Bacteria</taxon>
        <taxon>Pseudomonadati</taxon>
        <taxon>Thermodesulfobacteriota</taxon>
        <taxon>Desulfuromonadia</taxon>
        <taxon>Geobacterales</taxon>
        <taxon>Geobacteraceae</taxon>
        <taxon>Citrifermentans</taxon>
    </lineage>
</organism>
<dbReference type="NCBIfam" id="NF045645">
    <property type="entry name" value="DVU_1557_fam"/>
    <property type="match status" value="1"/>
</dbReference>
<evidence type="ECO:0000259" key="1">
    <source>
        <dbReference type="Pfam" id="PF24292"/>
    </source>
</evidence>
<dbReference type="KEGG" id="gbm:Gbem_2618"/>
<dbReference type="Pfam" id="PF24292">
    <property type="entry name" value="DUF7479"/>
    <property type="match status" value="1"/>
</dbReference>
<feature type="domain" description="DUF7479" evidence="1">
    <location>
        <begin position="102"/>
        <end position="160"/>
    </location>
</feature>
<dbReference type="InterPro" id="IPR055902">
    <property type="entry name" value="DUF7479"/>
</dbReference>
<dbReference type="eggNOG" id="COG0247">
    <property type="taxonomic scope" value="Bacteria"/>
</dbReference>
<dbReference type="AlphaFoldDB" id="B5EH90"/>
<dbReference type="EMBL" id="CP001124">
    <property type="protein sequence ID" value="ACH39626.1"/>
    <property type="molecule type" value="Genomic_DNA"/>
</dbReference>
<dbReference type="RefSeq" id="WP_012531047.1">
    <property type="nucleotide sequence ID" value="NC_011146.1"/>
</dbReference>
<reference evidence="2 3" key="2">
    <citation type="journal article" date="2010" name="BMC Genomics">
        <title>The genome of Geobacter bemidjiensis, exemplar for the subsurface clade of Geobacter species that predominate in Fe(III)-reducing subsurface environments.</title>
        <authorList>
            <person name="Aklujkar M."/>
            <person name="Young N.D."/>
            <person name="Holmes D."/>
            <person name="Chavan M."/>
            <person name="Risso C."/>
            <person name="Kiss H.E."/>
            <person name="Han C.S."/>
            <person name="Land M.L."/>
            <person name="Lovley D.R."/>
        </authorList>
    </citation>
    <scope>NUCLEOTIDE SEQUENCE [LARGE SCALE GENOMIC DNA]</scope>
    <source>
        <strain evidence="3">ATCC BAA-1014 / DSM 16622 / JCM 12645 / Bem</strain>
    </source>
</reference>
<name>B5EH90_CITBB</name>